<feature type="domain" description="SusD-like N-terminal" evidence="7">
    <location>
        <begin position="115"/>
        <end position="216"/>
    </location>
</feature>
<dbReference type="Pfam" id="PF14322">
    <property type="entry name" value="SusD-like_3"/>
    <property type="match status" value="1"/>
</dbReference>
<dbReference type="Proteomes" id="UP000606600">
    <property type="component" value="Unassembled WGS sequence"/>
</dbReference>
<comment type="subcellular location">
    <subcellularLocation>
        <location evidence="1">Cell outer membrane</location>
    </subcellularLocation>
</comment>
<gene>
    <name evidence="8" type="ORF">IDJ77_05255</name>
</gene>
<accession>A0ABR7WM31</accession>
<comment type="similarity">
    <text evidence="2">Belongs to the SusD family.</text>
</comment>
<protein>
    <submittedName>
        <fullName evidence="8">RagB/SusD family nutrient uptake outer membrane protein</fullName>
    </submittedName>
</protein>
<keyword evidence="4" id="KW-0472">Membrane</keyword>
<dbReference type="Gene3D" id="1.25.40.390">
    <property type="match status" value="1"/>
</dbReference>
<evidence type="ECO:0000259" key="6">
    <source>
        <dbReference type="Pfam" id="PF07980"/>
    </source>
</evidence>
<name>A0ABR7WM31_9SPHI</name>
<dbReference type="PROSITE" id="PS51257">
    <property type="entry name" value="PROKAR_LIPOPROTEIN"/>
    <property type="match status" value="1"/>
</dbReference>
<comment type="caution">
    <text evidence="8">The sequence shown here is derived from an EMBL/GenBank/DDBJ whole genome shotgun (WGS) entry which is preliminary data.</text>
</comment>
<dbReference type="EMBL" id="JACWMY010000002">
    <property type="protein sequence ID" value="MBD1363213.1"/>
    <property type="molecule type" value="Genomic_DNA"/>
</dbReference>
<dbReference type="RefSeq" id="WP_191187877.1">
    <property type="nucleotide sequence ID" value="NZ_JACWMY010000002.1"/>
</dbReference>
<organism evidence="8 9">
    <name type="scientific">Mucilaginibacter pankratovii</name>
    <dbReference type="NCBI Taxonomy" id="2772110"/>
    <lineage>
        <taxon>Bacteria</taxon>
        <taxon>Pseudomonadati</taxon>
        <taxon>Bacteroidota</taxon>
        <taxon>Sphingobacteriia</taxon>
        <taxon>Sphingobacteriales</taxon>
        <taxon>Sphingobacteriaceae</taxon>
        <taxon>Mucilaginibacter</taxon>
    </lineage>
</organism>
<dbReference type="InterPro" id="IPR033985">
    <property type="entry name" value="SusD-like_N"/>
</dbReference>
<evidence type="ECO:0000259" key="7">
    <source>
        <dbReference type="Pfam" id="PF14322"/>
    </source>
</evidence>
<evidence type="ECO:0000256" key="2">
    <source>
        <dbReference type="ARBA" id="ARBA00006275"/>
    </source>
</evidence>
<keyword evidence="5" id="KW-0998">Cell outer membrane</keyword>
<evidence type="ECO:0000313" key="8">
    <source>
        <dbReference type="EMBL" id="MBD1363213.1"/>
    </source>
</evidence>
<evidence type="ECO:0000256" key="4">
    <source>
        <dbReference type="ARBA" id="ARBA00023136"/>
    </source>
</evidence>
<keyword evidence="9" id="KW-1185">Reference proteome</keyword>
<dbReference type="InterPro" id="IPR012944">
    <property type="entry name" value="SusD_RagB_dom"/>
</dbReference>
<sequence length="637" mass="71223">MRSYYKYILMALFCMTGVSCKKYLDVAPDNVGTLDYAFRNRNEAESYLFSCYSTMQQLNNVIYNAGFTTSAEIIYPNNLGVTFFDQSGFNLIRGVQSTGSPVLNYWGAGGVGNVNLFQGIRRCNTMLENIDKPIDLSESEKRRWIAEVKFLKAFYHYYLMRMYGPIIIIDKSFPIDAPTDSLKRKRSSTDESFAYVVSQLDAAIPDLPPVIENQTKEFGRITKFIAMSVKAEVLATAASPLFNGNPDYAGIKDRSGKLLFSAGYDATKWKAAADAAKAAITECEARGLHLNTAPPTTAVSDASDEVKKLLTLQSAVTGKWEQNPELIWALNYGFGYQGFVMPKLTSDAVSMANTYPSNWAVPIAETELFYTKQGVPINEDKTFDYNGRFTPKAGDDANKHYIKQGYETAQGNLGREPRYYASLAFDGSIWFGNGKLKEDDAPYVQAKGIFATAGPKSFNSTNITGIWPKKLANYQTVMDKTFDVVSYQLPIIRLSGLYLLYAEALNEAEGPSAEVYKYIDMVRARAGLQGVQASWTAYSTNPGKATGKDGLRQIIHQERRIELAFEGQIGWDLRRWKELQEVLSKPLQGWNINEGSSAAYYRPSTVLIPVFGVKDYLFPIATQDVIINENLTQNPYW</sequence>
<dbReference type="Pfam" id="PF07980">
    <property type="entry name" value="SusD_RagB"/>
    <property type="match status" value="1"/>
</dbReference>
<evidence type="ECO:0000256" key="1">
    <source>
        <dbReference type="ARBA" id="ARBA00004442"/>
    </source>
</evidence>
<dbReference type="SUPFAM" id="SSF48452">
    <property type="entry name" value="TPR-like"/>
    <property type="match status" value="1"/>
</dbReference>
<proteinExistence type="inferred from homology"/>
<dbReference type="InterPro" id="IPR011990">
    <property type="entry name" value="TPR-like_helical_dom_sf"/>
</dbReference>
<reference evidence="8 9" key="1">
    <citation type="submission" date="2020-09" db="EMBL/GenBank/DDBJ databases">
        <title>Novel species of Mucilaginibacter isolated from a glacier on the Tibetan Plateau.</title>
        <authorList>
            <person name="Liu Q."/>
            <person name="Xin Y.-H."/>
        </authorList>
    </citation>
    <scope>NUCLEOTIDE SEQUENCE [LARGE SCALE GENOMIC DNA]</scope>
    <source>
        <strain evidence="8 9">ZT4R22</strain>
    </source>
</reference>
<feature type="domain" description="RagB/SusD" evidence="6">
    <location>
        <begin position="362"/>
        <end position="637"/>
    </location>
</feature>
<keyword evidence="3" id="KW-0732">Signal</keyword>
<evidence type="ECO:0000256" key="3">
    <source>
        <dbReference type="ARBA" id="ARBA00022729"/>
    </source>
</evidence>
<evidence type="ECO:0000313" key="9">
    <source>
        <dbReference type="Proteomes" id="UP000606600"/>
    </source>
</evidence>
<evidence type="ECO:0000256" key="5">
    <source>
        <dbReference type="ARBA" id="ARBA00023237"/>
    </source>
</evidence>